<proteinExistence type="predicted"/>
<protein>
    <submittedName>
        <fullName evidence="1">Uncharacterized protein</fullName>
    </submittedName>
</protein>
<evidence type="ECO:0000313" key="2">
    <source>
        <dbReference type="Proteomes" id="UP000266441"/>
    </source>
</evidence>
<keyword evidence="2" id="KW-1185">Reference proteome</keyword>
<organism evidence="1 2">
    <name type="scientific">Mariniphaga sediminis</name>
    <dbReference type="NCBI Taxonomy" id="1628158"/>
    <lineage>
        <taxon>Bacteria</taxon>
        <taxon>Pseudomonadati</taxon>
        <taxon>Bacteroidota</taxon>
        <taxon>Bacteroidia</taxon>
        <taxon>Marinilabiliales</taxon>
        <taxon>Prolixibacteraceae</taxon>
        <taxon>Mariniphaga</taxon>
    </lineage>
</organism>
<dbReference type="EMBL" id="QWET01000023">
    <property type="protein sequence ID" value="RIH63295.1"/>
    <property type="molecule type" value="Genomic_DNA"/>
</dbReference>
<reference evidence="1 2" key="1">
    <citation type="journal article" date="2015" name="Int. J. Syst. Evol. Microbiol.">
        <title>Mariniphaga sediminis sp. nov., isolated from coastal sediment.</title>
        <authorList>
            <person name="Wang F.Q."/>
            <person name="Shen Q.Y."/>
            <person name="Chen G.J."/>
            <person name="Du Z.J."/>
        </authorList>
    </citation>
    <scope>NUCLEOTIDE SEQUENCE [LARGE SCALE GENOMIC DNA]</scope>
    <source>
        <strain evidence="1 2">SY21</strain>
    </source>
</reference>
<name>A0A399CTQ8_9BACT</name>
<dbReference type="AlphaFoldDB" id="A0A399CTQ8"/>
<dbReference type="Proteomes" id="UP000266441">
    <property type="component" value="Unassembled WGS sequence"/>
</dbReference>
<comment type="caution">
    <text evidence="1">The sequence shown here is derived from an EMBL/GenBank/DDBJ whole genome shotgun (WGS) entry which is preliminary data.</text>
</comment>
<accession>A0A399CTQ8</accession>
<evidence type="ECO:0000313" key="1">
    <source>
        <dbReference type="EMBL" id="RIH63295.1"/>
    </source>
</evidence>
<gene>
    <name evidence="1" type="ORF">D1164_20805</name>
</gene>
<sequence>MLLFVLPEWVFAQSYGNYEKVPFAIGLFPPISSNGTNAGNCVNQFSVNIISGYSAGLAGVEFAGFSNAERDFVRGAQFAGFGNFIAGEFTGFQFAGFGNFNRNVSNGFQFAGFSNFNYDQADGILAAGFANFTKGKSLAVQLAGFGNYCEDVEGVQGAGFANVVKGNGKAVQLAGFANIITGEVDGVQAAGFLNYSLKKMQNVQVAGFGNISTSETEGLQLAGFSNISTGNLKGVQISGFLNVANNVDGLQLGIVNIADTINRGVPVGLLSIVRNGFREFELSFSEGLNTQVAFKIGVDKFYNIFAAGIQFLGTGYSWAYGYGIGTHLHKTENSKTQLELMSYHINEGEAYTNVYNGLQQVRLTFTKKVGNHLGIFAGPTLNLLITDNREHGGTRFESDFAPYKMVSHSGKNTTLEGWLGVSAGIRIY</sequence>